<sequence>MTTRFPLRLVLTSAAAAVGLALTGCSDGGQDTGSGTTGGDTAPNAADIEFARDMVPHQRQALEMADLAPEHTENAEIQELADRIEGTQRPELDQLTSWLEEWDEEVPEDGAGGDGSTSPSASAVPPHGLLSEDELGRLAEAEGDEFDQLWLSMMLINHQGGVDLAQAVLDEGESPEVAELAERVLNTQQAEIDEMQTLLPQG</sequence>
<evidence type="ECO:0000313" key="5">
    <source>
        <dbReference type="Proteomes" id="UP000791080"/>
    </source>
</evidence>
<feature type="chain" id="PRO_5045208526" evidence="2">
    <location>
        <begin position="17"/>
        <end position="202"/>
    </location>
</feature>
<comment type="caution">
    <text evidence="4">The sequence shown here is derived from an EMBL/GenBank/DDBJ whole genome shotgun (WGS) entry which is preliminary data.</text>
</comment>
<accession>A0ABT1JR83</accession>
<feature type="region of interest" description="Disordered" evidence="1">
    <location>
        <begin position="104"/>
        <end position="129"/>
    </location>
</feature>
<dbReference type="InterPro" id="IPR012347">
    <property type="entry name" value="Ferritin-like"/>
</dbReference>
<name>A0ABT1JR83_ACTCY</name>
<evidence type="ECO:0000256" key="1">
    <source>
        <dbReference type="SAM" id="MobiDB-lite"/>
    </source>
</evidence>
<protein>
    <submittedName>
        <fullName evidence="4">Uncharacterized conserved protein, DUF305 family</fullName>
    </submittedName>
</protein>
<evidence type="ECO:0000256" key="2">
    <source>
        <dbReference type="SAM" id="SignalP"/>
    </source>
</evidence>
<dbReference type="PROSITE" id="PS51257">
    <property type="entry name" value="PROKAR_LIPOPROTEIN"/>
    <property type="match status" value="1"/>
</dbReference>
<feature type="signal peptide" evidence="2">
    <location>
        <begin position="1"/>
        <end position="16"/>
    </location>
</feature>
<reference evidence="4 5" key="2">
    <citation type="submission" date="2022-06" db="EMBL/GenBank/DDBJ databases">
        <title>Genomic Encyclopedia of Type Strains, Phase I: the one thousand microbial genomes (KMG-I) project.</title>
        <authorList>
            <person name="Kyrpides N."/>
        </authorList>
    </citation>
    <scope>NUCLEOTIDE SEQUENCE [LARGE SCALE GENOMIC DNA]</scope>
    <source>
        <strain evidence="4 5">DSM 43889</strain>
    </source>
</reference>
<reference evidence="4 5" key="1">
    <citation type="submission" date="2013-07" db="EMBL/GenBank/DDBJ databases">
        <authorList>
            <consortium name="DOE Joint Genome Institute"/>
            <person name="Reeve W."/>
            <person name="Huntemann M."/>
            <person name="Han J."/>
            <person name="Chen A."/>
            <person name="Kyrpides N."/>
            <person name="Mavromatis K."/>
            <person name="Markowitz V."/>
            <person name="Palaniappan K."/>
            <person name="Ivanova N."/>
            <person name="Schaumberg A."/>
            <person name="Pati A."/>
            <person name="Liolios K."/>
            <person name="Nordberg H.P."/>
            <person name="Cantor M.N."/>
            <person name="Hua S.X."/>
            <person name="Woyke T."/>
        </authorList>
    </citation>
    <scope>NUCLEOTIDE SEQUENCE [LARGE SCALE GENOMIC DNA]</scope>
    <source>
        <strain evidence="4 5">DSM 43889</strain>
    </source>
</reference>
<keyword evidence="2" id="KW-0732">Signal</keyword>
<proteinExistence type="predicted"/>
<gene>
    <name evidence="4" type="ORF">G443_004921</name>
</gene>
<dbReference type="InterPro" id="IPR005183">
    <property type="entry name" value="DUF305_CopM-like"/>
</dbReference>
<evidence type="ECO:0000313" key="4">
    <source>
        <dbReference type="EMBL" id="MCP2334651.1"/>
    </source>
</evidence>
<dbReference type="Proteomes" id="UP000791080">
    <property type="component" value="Unassembled WGS sequence"/>
</dbReference>
<keyword evidence="5" id="KW-1185">Reference proteome</keyword>
<dbReference type="EMBL" id="AUBJ02000001">
    <property type="protein sequence ID" value="MCP2334651.1"/>
    <property type="molecule type" value="Genomic_DNA"/>
</dbReference>
<evidence type="ECO:0000259" key="3">
    <source>
        <dbReference type="Pfam" id="PF03713"/>
    </source>
</evidence>
<dbReference type="RefSeq" id="WP_026420142.1">
    <property type="nucleotide sequence ID" value="NZ_AUBJ02000001.1"/>
</dbReference>
<dbReference type="Pfam" id="PF03713">
    <property type="entry name" value="DUF305"/>
    <property type="match status" value="1"/>
</dbReference>
<dbReference type="Gene3D" id="1.20.1260.10">
    <property type="match status" value="1"/>
</dbReference>
<dbReference type="PANTHER" id="PTHR36933:SF1">
    <property type="entry name" value="SLL0788 PROTEIN"/>
    <property type="match status" value="1"/>
</dbReference>
<organism evidence="4 5">
    <name type="scientific">Actinoalloteichus caeruleus DSM 43889</name>
    <dbReference type="NCBI Taxonomy" id="1120930"/>
    <lineage>
        <taxon>Bacteria</taxon>
        <taxon>Bacillati</taxon>
        <taxon>Actinomycetota</taxon>
        <taxon>Actinomycetes</taxon>
        <taxon>Pseudonocardiales</taxon>
        <taxon>Pseudonocardiaceae</taxon>
        <taxon>Actinoalloteichus</taxon>
        <taxon>Actinoalloteichus cyanogriseus</taxon>
    </lineage>
</organism>
<feature type="domain" description="DUF305" evidence="3">
    <location>
        <begin position="47"/>
        <end position="199"/>
    </location>
</feature>
<dbReference type="PANTHER" id="PTHR36933">
    <property type="entry name" value="SLL0788 PROTEIN"/>
    <property type="match status" value="1"/>
</dbReference>